<dbReference type="PANTHER" id="PTHR13367:SF33">
    <property type="entry name" value="P-LOOP CONTAINING NUCLEOSIDE TRIPHOSPHATE HYDROLASE PROTEIN"/>
    <property type="match status" value="1"/>
</dbReference>
<gene>
    <name evidence="11" type="ORF">BLS_007918</name>
</gene>
<accession>A0A8H3U6X1</accession>
<dbReference type="Pfam" id="PF20255">
    <property type="entry name" value="DUF6606"/>
    <property type="match status" value="1"/>
</dbReference>
<dbReference type="InterPro" id="IPR022099">
    <property type="entry name" value="DUF3638"/>
</dbReference>
<dbReference type="Proteomes" id="UP000433883">
    <property type="component" value="Unassembled WGS sequence"/>
</dbReference>
<comment type="caution">
    <text evidence="11">The sequence shown here is derived from an EMBL/GenBank/DDBJ whole genome shotgun (WGS) entry which is preliminary data.</text>
</comment>
<sequence length="3163" mass="356018">MDEQMPDFIEDKVLKDLLVHVLLPPDCPQKRDANLTGIDSLLLHLVHDSVTSFAENCADEVKTGWQHMERMMTQWVDIQQKHSIHSDKLEEALSALSVNDGIALHIKAQNAGVIVRRPDANHVQFELFEASPMNQDMKALSTSTASGGRLIRSFPGNIIVCPWTLVLNDTFLPEFCSFVAKLHEQTVLDFQNSMGPPPSQGQPVKADPLDSEHPGMVTELLSNILAPHGQVLAGGVITKHTREECLYSGKGHPWRRTSLWIVIRVALERALSHAFPSDDTRNHYKNFMLYFLSRLAEQSRAQNIPLETQHLLSVKIARRMFKLGSHAYSFVSVAAISAAKANHEVVRSAWREVQEASKDSAQIPRLETKIRADRAILRLDNSRQHISRAIENPHISSALPYTPPKSKRLRNTSDGLPQISLDEASKSPMYLADFEYWVAHDLPTWLDDNDQNQIICISLGTMMKEYLSVAMKIYSGCPERFSTGILTALDLWVALDRAQCALNPLVSHYSPGIPKRILEPLLLRKRDHIVRLTTIENYLQRRNGPLNSESLDIFQNMKEFFVEFFDQSQFHQRALKDIEEDIDAKVQDQTSLWQAGKERYTTILQEAKDMAHVAIEKSGGQDHLTAAPADCDHCLKKEEAGKISVPVWERPLPEDSSQRKMIVVELNLPAGFKSWRDATWTIILDLGLLGIVEPKKSIGRGLSISDYKPLFKQLQQRSKTSGARITLCASTRPRTTGVKFRKMKDLEVEDVCLSNPSVWAFCDTEKEAWIKDQKEIPDFRRYCGYKLPEGPYHHLQSTMTAAIYTDNEILAKQAQCVLGLSLKEHYAFGSLRAGRRLRLKNILRALAANTLNMKTLAVQTLILQTVWEVGPPHEPENRAAPADLYLRVGYADLDSKRFCAELLSAVDGIVVQSGSSWSEENLDALLSAVVLILKILSFATSEGIRAKARDDLRLVRRRAIVLLTRLSTHQNRSSSPRGEGASTTLLFKAANLVKMTYDVNAMHIGSVLNDSQDVEDLTTALLLAQENAPLGEDLQPHTREMRFRGFEISRALEQCFRILIPSMSSAITAAIMKKCTSLTFDKTWNLPQDYNSSSPWIENRTSGPNPRLVHFSILTGQLLVQGRQIQRIPDEIARDSLYQQLFGEQPIHVMPSEVPGMHFTAVNNIMGHKIHFRTCETKIVIRAGVQERLLEAVPSSIFKGDLPAWFITEFVHFLDLSTGLTEFRLKESPWENSPDTSWSLDFLATSGPKLSSSMRQLVPSHHFLCEKIHSILSNLEVQEHILVFWNSAKFVEIELRRYGLRFSISSEGELISKDYDAIVDSDQDIGSLYGLHNKLVLRSRDKDSQTCRQILIPFGPVSISKHANHVAVQIDIRTHRHVQHFSYQCDKYLKIIQGSSDRLPSLYLAYLHAVTSSVLQDPFTEQTGTNRALQILRSSVLSSTEPLACEEVSMLELVAGLTPDRQYKKGHKLQCIQWQSDLSPFCQHEDFYVAAKAIKDLSDTFTIFYNKKSGEIKSEEQGLAQPKFVIRDNPELHERAKARNAWFRAPSVGQNSQYQDISYHARDGRRSPSGESTFLTSDLLRRWPSNPSVSEEIFKQMRTWEDAGGFGVVYTPKSLDETHQVPLGRIWGSLFQMCMTQGPESKWKLIFLLGQVSFKPPGNFVDIKTLCAIATSGQFREYDLPELCSYSIKYGLEPSIADLKHAITAHAIAYRPPTFNRSKQSERSKKKQAQELAQHKKEVEEQAGKLCDHFARQWPTTIPTAPSSINYSKILMQKVVRSISELFQKVHQNMKLKEWVEQLQQDLIELPEPEDEGVVPILPTRQPLATSTLTPTCPDLLEILKTAQPPTLCRLEPGLTIEFDTISPNTNDLEAVLRPYCTQSDDTLSEAFGRDLIDSVHSYSQSRVPIEPDSRGFSQSTLKDHAAAMKLQYEDAFAKILTASLPEHDLDNFLSSTGVWAEITSRSILALLARPVYDKIPANWQQALVEFASRLALFQRSERLVKASKSELMQELQCAGQKGWSAKNRPEWLLLEIENGITIRPEQAEMANEMIAPRSESNSIFQLAMGGGKTKVIIPMVLAVIADGKTLARLLTMKPLLRQTLAVTKQRLGGLIDRPVYHLPFSRSSQLTLETADLFKTFYEEVSKLGGVVIQLPEEVLSFKLAVQESMKSSPVLGLELWKVLKHLTSASRDIIDEADEVLDLKSQLVYTMNEQQQMQGHPKRWLIILEIIGRIGIHASHLGRRSQRYLQITKRGPGQFPSIRCLKDDASQALIANIVIDIECGRIGSARMDHLPPDLCTAVMEFISNRNCDRVTAKKVEMGLRHDPHTWSSVLLLRGLIGCGTLRHTLEQKRFFVDFGLSLERTLLAVPYLAKGCPNPSSEFAQPEVTLILTVLAYYYHGLAEFQVRQVLSLLFEENDASSEYASWIPVDSDIPQHLRVLKNINLDDEPCCSSLFPKLRHCQGILNFYLKKICFPKYALEFTKRLCASAWDLPSSNPHQLSVGFSGTDDNRTLLPLSTKQYDLPSQKKTNAMILDHLLRNENQSCVLAADEKGCALTTQALLKQIIDCEPEPSVIIDVGAQILDLTNREVASHWLDMRNNSHAAIYFDQSDEPQVLARDGAVCRLAVSPLRNRLENVLVFLDQAHCRGSDLPISPGARAAVILGPRTSKERLVQACMRMRKLGSTHSLVFVAPPDVYRSILNSSHTSDTVVTSADILIWCISQTLVQLKKNAIHWIAQGADHARREHKLTHYLVNGNLDKMMGPKDPMIQDFMGSMLQSESRSLAELYGYCDPGDSSVSLKLSKIDGLPTANELLSRWRQLDPSQHEALGLDEEAEREVSVEVQQQKIVQHPCLFAAKKPVLHSEVQDFVKSGKVNTSRFRARKDLPLLGIYPAYAMLERTSAVQHKDTLLWKPEGLYVTRDFVESVDIPDSADIDHFLRPVQWILTSTISSDILIISPFEADKLHDAIKISDKIRLISFAPRVSKTSSDLSSLNFLNVSGEEDSTRSPPSQQAIRDINLFAGSTYLNSYEEYESLGGYLGIVKDMKDQYNSPGLTLGSDGFVDAAGREVLGWPVHCPFTQTPIPFFQAFYSLRMKGQDFSDTHFGFICASKRLTEEDFGEVVEVKQEIKKENREDESLFVPEDSPMQDGMSSGAADSNMMDID</sequence>
<evidence type="ECO:0000256" key="6">
    <source>
        <dbReference type="ARBA" id="ARBA00022807"/>
    </source>
</evidence>
<name>A0A8H3U6X1_VENIN</name>
<evidence type="ECO:0000313" key="11">
    <source>
        <dbReference type="EMBL" id="KAE9965011.1"/>
    </source>
</evidence>
<proteinExistence type="predicted"/>
<dbReference type="InterPro" id="IPR046541">
    <property type="entry name" value="DUF6606"/>
</dbReference>
<feature type="domain" description="DUF3638" evidence="8">
    <location>
        <begin position="2018"/>
        <end position="2237"/>
    </location>
</feature>
<dbReference type="Pfam" id="PF12359">
    <property type="entry name" value="DUF3645"/>
    <property type="match status" value="1"/>
</dbReference>
<evidence type="ECO:0000256" key="1">
    <source>
        <dbReference type="ARBA" id="ARBA00000707"/>
    </source>
</evidence>
<dbReference type="InterPro" id="IPR027417">
    <property type="entry name" value="P-loop_NTPase"/>
</dbReference>
<feature type="domain" description="DUF6606" evidence="10">
    <location>
        <begin position="19"/>
        <end position="296"/>
    </location>
</feature>
<evidence type="ECO:0000256" key="2">
    <source>
        <dbReference type="ARBA" id="ARBA00012759"/>
    </source>
</evidence>
<organism evidence="11 12">
    <name type="scientific">Venturia inaequalis</name>
    <name type="common">Apple scab fungus</name>
    <dbReference type="NCBI Taxonomy" id="5025"/>
    <lineage>
        <taxon>Eukaryota</taxon>
        <taxon>Fungi</taxon>
        <taxon>Dikarya</taxon>
        <taxon>Ascomycota</taxon>
        <taxon>Pezizomycotina</taxon>
        <taxon>Dothideomycetes</taxon>
        <taxon>Pleosporomycetidae</taxon>
        <taxon>Venturiales</taxon>
        <taxon>Venturiaceae</taxon>
        <taxon>Venturia</taxon>
    </lineage>
</organism>
<dbReference type="InterPro" id="IPR022105">
    <property type="entry name" value="DUF3645"/>
</dbReference>
<keyword evidence="4" id="KW-0833">Ubl conjugation pathway</keyword>
<dbReference type="EMBL" id="WNWQ01000646">
    <property type="protein sequence ID" value="KAE9965011.1"/>
    <property type="molecule type" value="Genomic_DNA"/>
</dbReference>
<dbReference type="SUPFAM" id="SSF52540">
    <property type="entry name" value="P-loop containing nucleoside triphosphate hydrolases"/>
    <property type="match status" value="1"/>
</dbReference>
<feature type="region of interest" description="Disordered" evidence="7">
    <location>
        <begin position="1714"/>
        <end position="1735"/>
    </location>
</feature>
<comment type="catalytic activity">
    <reaction evidence="1">
        <text>Thiol-dependent hydrolysis of ester, thioester, amide, peptide and isopeptide bonds formed by the C-terminal Gly of ubiquitin (a 76-residue protein attached to proteins as an intracellular targeting signal).</text>
        <dbReference type="EC" id="3.4.19.12"/>
    </reaction>
</comment>
<dbReference type="PANTHER" id="PTHR13367">
    <property type="entry name" value="UBIQUITIN THIOESTERASE"/>
    <property type="match status" value="1"/>
</dbReference>
<dbReference type="EC" id="3.4.19.12" evidence="2"/>
<evidence type="ECO:0000259" key="10">
    <source>
        <dbReference type="Pfam" id="PF20255"/>
    </source>
</evidence>
<reference evidence="11 12" key="1">
    <citation type="submission" date="2019-11" db="EMBL/GenBank/DDBJ databases">
        <title>Venturia inaequalis Genome Resource.</title>
        <authorList>
            <person name="Lichtner F.J."/>
        </authorList>
    </citation>
    <scope>NUCLEOTIDE SEQUENCE [LARGE SCALE GENOMIC DNA]</scope>
    <source>
        <strain evidence="11">Bline_iso_100314</strain>
    </source>
</reference>
<keyword evidence="5" id="KW-0378">Hydrolase</keyword>
<feature type="domain" description="DUF3645" evidence="9">
    <location>
        <begin position="2361"/>
        <end position="2391"/>
    </location>
</feature>
<feature type="region of interest" description="Disordered" evidence="7">
    <location>
        <begin position="3132"/>
        <end position="3163"/>
    </location>
</feature>
<evidence type="ECO:0000259" key="8">
    <source>
        <dbReference type="Pfam" id="PF12340"/>
    </source>
</evidence>
<keyword evidence="6" id="KW-0788">Thiol protease</keyword>
<dbReference type="Pfam" id="PF12340">
    <property type="entry name" value="DUF3638"/>
    <property type="match status" value="1"/>
</dbReference>
<dbReference type="InterPro" id="IPR051346">
    <property type="entry name" value="OTU_Deubiquitinase"/>
</dbReference>
<evidence type="ECO:0000256" key="4">
    <source>
        <dbReference type="ARBA" id="ARBA00022786"/>
    </source>
</evidence>
<evidence type="ECO:0000313" key="12">
    <source>
        <dbReference type="Proteomes" id="UP000433883"/>
    </source>
</evidence>
<evidence type="ECO:0000256" key="3">
    <source>
        <dbReference type="ARBA" id="ARBA00022670"/>
    </source>
</evidence>
<evidence type="ECO:0000259" key="9">
    <source>
        <dbReference type="Pfam" id="PF12359"/>
    </source>
</evidence>
<dbReference type="GO" id="GO:0004843">
    <property type="term" value="F:cysteine-type deubiquitinase activity"/>
    <property type="evidence" value="ECO:0007669"/>
    <property type="project" value="UniProtKB-EC"/>
</dbReference>
<protein>
    <recommendedName>
        <fullName evidence="2">ubiquitinyl hydrolase 1</fullName>
        <ecNumber evidence="2">3.4.19.12</ecNumber>
    </recommendedName>
</protein>
<dbReference type="GO" id="GO:0006508">
    <property type="term" value="P:proteolysis"/>
    <property type="evidence" value="ECO:0007669"/>
    <property type="project" value="UniProtKB-KW"/>
</dbReference>
<evidence type="ECO:0000256" key="5">
    <source>
        <dbReference type="ARBA" id="ARBA00022801"/>
    </source>
</evidence>
<keyword evidence="3" id="KW-0645">Protease</keyword>
<evidence type="ECO:0000256" key="7">
    <source>
        <dbReference type="SAM" id="MobiDB-lite"/>
    </source>
</evidence>